<dbReference type="Pfam" id="PF02518">
    <property type="entry name" value="HATPase_c"/>
    <property type="match status" value="1"/>
</dbReference>
<feature type="domain" description="Histidine kinase" evidence="17">
    <location>
        <begin position="283"/>
        <end position="500"/>
    </location>
</feature>
<dbReference type="Gene3D" id="3.30.565.10">
    <property type="entry name" value="Histidine kinase-like ATPase, C-terminal domain"/>
    <property type="match status" value="1"/>
</dbReference>
<name>Q12RH2_SHEDO</name>
<dbReference type="SUPFAM" id="SSF47226">
    <property type="entry name" value="Histidine-containing phosphotransfer domain, HPT domain"/>
    <property type="match status" value="1"/>
</dbReference>
<dbReference type="CDD" id="cd00082">
    <property type="entry name" value="HisKA"/>
    <property type="match status" value="1"/>
</dbReference>
<keyword evidence="6" id="KW-0808">Transferase</keyword>
<dbReference type="SMART" id="SM00388">
    <property type="entry name" value="HisKA"/>
    <property type="match status" value="1"/>
</dbReference>
<dbReference type="Pfam" id="PF00072">
    <property type="entry name" value="Response_reg"/>
    <property type="match status" value="1"/>
</dbReference>
<dbReference type="InterPro" id="IPR003661">
    <property type="entry name" value="HisK_dim/P_dom"/>
</dbReference>
<dbReference type="EC" id="2.7.13.3" evidence="3"/>
<accession>Q12RH2</accession>
<keyword evidence="10 20" id="KW-0067">ATP-binding</keyword>
<keyword evidence="8" id="KW-0547">Nucleotide-binding</keyword>
<evidence type="ECO:0000256" key="11">
    <source>
        <dbReference type="ARBA" id="ARBA00022989"/>
    </source>
</evidence>
<keyword evidence="21" id="KW-1185">Reference proteome</keyword>
<dbReference type="InterPro" id="IPR001789">
    <property type="entry name" value="Sig_transdc_resp-reg_receiver"/>
</dbReference>
<feature type="domain" description="Response regulatory" evidence="18">
    <location>
        <begin position="525"/>
        <end position="642"/>
    </location>
</feature>
<dbReference type="SMART" id="SM00304">
    <property type="entry name" value="HAMP"/>
    <property type="match status" value="1"/>
</dbReference>
<evidence type="ECO:0000256" key="2">
    <source>
        <dbReference type="ARBA" id="ARBA00004651"/>
    </source>
</evidence>
<evidence type="ECO:0000256" key="7">
    <source>
        <dbReference type="ARBA" id="ARBA00022692"/>
    </source>
</evidence>
<keyword evidence="12" id="KW-0902">Two-component regulatory system</keyword>
<reference evidence="20 21" key="1">
    <citation type="submission" date="2006-03" db="EMBL/GenBank/DDBJ databases">
        <title>Complete sequence of Shewanella denitrificans OS217.</title>
        <authorList>
            <consortium name="US DOE Joint Genome Institute"/>
            <person name="Copeland A."/>
            <person name="Lucas S."/>
            <person name="Lapidus A."/>
            <person name="Barry K."/>
            <person name="Detter J.C."/>
            <person name="Glavina del Rio T."/>
            <person name="Hammon N."/>
            <person name="Israni S."/>
            <person name="Dalin E."/>
            <person name="Tice H."/>
            <person name="Pitluck S."/>
            <person name="Brettin T."/>
            <person name="Bruce D."/>
            <person name="Han C."/>
            <person name="Tapia R."/>
            <person name="Gilna P."/>
            <person name="Kiss H."/>
            <person name="Schmutz J."/>
            <person name="Larimer F."/>
            <person name="Land M."/>
            <person name="Hauser L."/>
            <person name="Kyrpides N."/>
            <person name="Lykidis A."/>
            <person name="Richardson P."/>
        </authorList>
    </citation>
    <scope>NUCLEOTIDE SEQUENCE [LARGE SCALE GENOMIC DNA]</scope>
    <source>
        <strain evidence="21">OS217 / ATCC BAA-1090 / DSM 15013</strain>
    </source>
</reference>
<dbReference type="InterPro" id="IPR003594">
    <property type="entry name" value="HATPase_dom"/>
</dbReference>
<dbReference type="InterPro" id="IPR004358">
    <property type="entry name" value="Sig_transdc_His_kin-like_C"/>
</dbReference>
<comment type="catalytic activity">
    <reaction evidence="1">
        <text>ATP + protein L-histidine = ADP + protein N-phospho-L-histidine.</text>
        <dbReference type="EC" id="2.7.13.3"/>
    </reaction>
</comment>
<dbReference type="Gene3D" id="1.20.120.160">
    <property type="entry name" value="HPT domain"/>
    <property type="match status" value="1"/>
</dbReference>
<feature type="domain" description="HAMP" evidence="19">
    <location>
        <begin position="188"/>
        <end position="241"/>
    </location>
</feature>
<evidence type="ECO:0000256" key="16">
    <source>
        <dbReference type="SAM" id="Phobius"/>
    </source>
</evidence>
<dbReference type="AlphaFoldDB" id="Q12RH2"/>
<dbReference type="RefSeq" id="WP_011495119.1">
    <property type="nucleotide sequence ID" value="NC_007954.1"/>
</dbReference>
<evidence type="ECO:0000256" key="15">
    <source>
        <dbReference type="PROSITE-ProRule" id="PRU00169"/>
    </source>
</evidence>
<dbReference type="OrthoDB" id="6379418at2"/>
<dbReference type="InterPro" id="IPR036641">
    <property type="entry name" value="HPT_dom_sf"/>
</dbReference>
<evidence type="ECO:0000256" key="8">
    <source>
        <dbReference type="ARBA" id="ARBA00022741"/>
    </source>
</evidence>
<keyword evidence="13 16" id="KW-0472">Membrane</keyword>
<dbReference type="Proteomes" id="UP000001982">
    <property type="component" value="Chromosome"/>
</dbReference>
<dbReference type="SUPFAM" id="SSF47384">
    <property type="entry name" value="Homodimeric domain of signal transducing histidine kinase"/>
    <property type="match status" value="1"/>
</dbReference>
<proteinExistence type="predicted"/>
<gene>
    <name evidence="20" type="ordered locus">Sden_0664</name>
</gene>
<dbReference type="Gene3D" id="6.10.340.10">
    <property type="match status" value="1"/>
</dbReference>
<keyword evidence="5 15" id="KW-0597">Phosphoprotein</keyword>
<dbReference type="STRING" id="318161.Sden_0664"/>
<evidence type="ECO:0000259" key="19">
    <source>
        <dbReference type="PROSITE" id="PS50885"/>
    </source>
</evidence>
<dbReference type="SUPFAM" id="SSF55874">
    <property type="entry name" value="ATPase domain of HSP90 chaperone/DNA topoisomerase II/histidine kinase"/>
    <property type="match status" value="1"/>
</dbReference>
<dbReference type="InterPro" id="IPR036890">
    <property type="entry name" value="HATPase_C_sf"/>
</dbReference>
<dbReference type="eggNOG" id="COG2205">
    <property type="taxonomic scope" value="Bacteria"/>
</dbReference>
<comment type="subcellular location">
    <subcellularLocation>
        <location evidence="2">Cell membrane</location>
        <topology evidence="2">Multi-pass membrane protein</topology>
    </subcellularLocation>
</comment>
<keyword evidence="11 16" id="KW-1133">Transmembrane helix</keyword>
<feature type="transmembrane region" description="Helical" evidence="16">
    <location>
        <begin position="20"/>
        <end position="40"/>
    </location>
</feature>
<evidence type="ECO:0000256" key="13">
    <source>
        <dbReference type="ARBA" id="ARBA00023136"/>
    </source>
</evidence>
<evidence type="ECO:0000256" key="5">
    <source>
        <dbReference type="ARBA" id="ARBA00022553"/>
    </source>
</evidence>
<dbReference type="HOGENOM" id="CLU_000445_104_15_6"/>
<feature type="modified residue" description="4-aspartylphosphate" evidence="15">
    <location>
        <position position="575"/>
    </location>
</feature>
<keyword evidence="7 16" id="KW-0812">Transmembrane</keyword>
<dbReference type="InterPro" id="IPR005467">
    <property type="entry name" value="His_kinase_dom"/>
</dbReference>
<keyword evidence="14" id="KW-0131">Cell cycle</keyword>
<dbReference type="SUPFAM" id="SSF158472">
    <property type="entry name" value="HAMP domain-like"/>
    <property type="match status" value="1"/>
</dbReference>
<dbReference type="SMART" id="SM00448">
    <property type="entry name" value="REC"/>
    <property type="match status" value="1"/>
</dbReference>
<sequence>MDSLRVEKSTWWYKLSILKKIQYSIIAFAFLVLVITAISLSQSANSHFHQSTTRELTVLSQVLADNSRAALTFNDQSAAASILSAVSKNPDIISAVLYKDKQVFASYPLDAQTPELSSLHLDETISFKQGYFSALAPITVNDNIVGWLRLQSKLNVWKQVWLRFFITFAGLVFAVAVLTVFMSYWLKKHITLPLRGLSEWATSVYLHKNFKARAIKRSDDEIGQLADSLNAMLTELSKQESIISLNHSLTAEIAVRKQTEQELINMRDSAEQANRSKSDFLANMSHEIRTPMNAIIGFVDIVLEGDLDQKQSKHLMTVRNSAKDLHNLLNDILDVAKLEAGKVELESAPFSVKKLLGQVIKTFELKAKDKGLVFIQRIAEDLPAQFLGDALRLKQVLMNLIGNAIKFTASGSITIAVEQINQEQLQFIIRDTGIGIAKDKLEHIFESFTQADTSTSRKYGGTGLGTTISKRLVELMGGKIWLESDEGVGTTFYFTLNVMETKQKVKKVELINIDPNLLRTEHALNVLAAEDGEQNAELLKIRLEALGHNFIRAVNGLEAVNLCREHNLFDIILMDVQMPIMDGLQATEQIRQLPSGKDIPIIALTASVMHEDRKACFAAGMDGFVKKPIVFNELFTEMAKLLPQYFEGAPKEVLEVQPELPDVPYINFQKGVNTWACADVYTKNLKQFSRLHHSDMNALQRHIENGDVDIAEQLIHALKGTAGNLALVDLYDELLIMHGYLKRRNITAAHEHIAILTNTFEESLLSIDNLDIKEQFDCNTEALNMTELTEHINVQITRLSNGEFDEEQIGALLHQLTLLNCSEEEINRLRTSIDNFDFDLAVQVLTDILPNSE</sequence>
<evidence type="ECO:0000256" key="4">
    <source>
        <dbReference type="ARBA" id="ARBA00022475"/>
    </source>
</evidence>
<dbReference type="KEGG" id="sdn:Sden_0664"/>
<dbReference type="SMART" id="SM00387">
    <property type="entry name" value="HATPase_c"/>
    <property type="match status" value="1"/>
</dbReference>
<dbReference type="Pfam" id="PF17152">
    <property type="entry name" value="CHASE8"/>
    <property type="match status" value="1"/>
</dbReference>
<evidence type="ECO:0000259" key="18">
    <source>
        <dbReference type="PROSITE" id="PS50110"/>
    </source>
</evidence>
<dbReference type="InterPro" id="IPR033417">
    <property type="entry name" value="CHASE8"/>
</dbReference>
<dbReference type="FunFam" id="1.10.287.130:FF:000038">
    <property type="entry name" value="Sensory transduction histidine kinase"/>
    <property type="match status" value="1"/>
</dbReference>
<dbReference type="InterPro" id="IPR003660">
    <property type="entry name" value="HAMP_dom"/>
</dbReference>
<dbReference type="Gene3D" id="3.40.50.2300">
    <property type="match status" value="1"/>
</dbReference>
<dbReference type="Gene3D" id="1.10.287.130">
    <property type="match status" value="1"/>
</dbReference>
<dbReference type="PROSITE" id="PS50885">
    <property type="entry name" value="HAMP"/>
    <property type="match status" value="1"/>
</dbReference>
<dbReference type="SUPFAM" id="SSF52172">
    <property type="entry name" value="CheY-like"/>
    <property type="match status" value="1"/>
</dbReference>
<dbReference type="InterPro" id="IPR011006">
    <property type="entry name" value="CheY-like_superfamily"/>
</dbReference>
<evidence type="ECO:0000256" key="9">
    <source>
        <dbReference type="ARBA" id="ARBA00022777"/>
    </source>
</evidence>
<dbReference type="PANTHER" id="PTHR45339">
    <property type="entry name" value="HYBRID SIGNAL TRANSDUCTION HISTIDINE KINASE J"/>
    <property type="match status" value="1"/>
</dbReference>
<dbReference type="FunFam" id="3.30.565.10:FF:000010">
    <property type="entry name" value="Sensor histidine kinase RcsC"/>
    <property type="match status" value="1"/>
</dbReference>
<evidence type="ECO:0000256" key="10">
    <source>
        <dbReference type="ARBA" id="ARBA00022840"/>
    </source>
</evidence>
<dbReference type="PRINTS" id="PR00344">
    <property type="entry name" value="BCTRLSENSOR"/>
</dbReference>
<evidence type="ECO:0000313" key="20">
    <source>
        <dbReference type="EMBL" id="ABE53954.1"/>
    </source>
</evidence>
<dbReference type="GO" id="GO:0005886">
    <property type="term" value="C:plasma membrane"/>
    <property type="evidence" value="ECO:0007669"/>
    <property type="project" value="UniProtKB-SubCell"/>
</dbReference>
<dbReference type="CDD" id="cd17546">
    <property type="entry name" value="REC_hyHK_CKI1_RcsC-like"/>
    <property type="match status" value="1"/>
</dbReference>
<keyword evidence="9" id="KW-0418">Kinase</keyword>
<dbReference type="InterPro" id="IPR036097">
    <property type="entry name" value="HisK_dim/P_sf"/>
</dbReference>
<dbReference type="GO" id="GO:0000155">
    <property type="term" value="F:phosphorelay sensor kinase activity"/>
    <property type="evidence" value="ECO:0007669"/>
    <property type="project" value="InterPro"/>
</dbReference>
<dbReference type="CDD" id="cd16922">
    <property type="entry name" value="HATPase_EvgS-ArcB-TorS-like"/>
    <property type="match status" value="1"/>
</dbReference>
<evidence type="ECO:0000313" key="21">
    <source>
        <dbReference type="Proteomes" id="UP000001982"/>
    </source>
</evidence>
<dbReference type="EMBL" id="CP000302">
    <property type="protein sequence ID" value="ABE53954.1"/>
    <property type="molecule type" value="Genomic_DNA"/>
</dbReference>
<dbReference type="PROSITE" id="PS50110">
    <property type="entry name" value="RESPONSE_REGULATORY"/>
    <property type="match status" value="1"/>
</dbReference>
<evidence type="ECO:0000256" key="12">
    <source>
        <dbReference type="ARBA" id="ARBA00023012"/>
    </source>
</evidence>
<evidence type="ECO:0000256" key="6">
    <source>
        <dbReference type="ARBA" id="ARBA00022679"/>
    </source>
</evidence>
<protein>
    <recommendedName>
        <fullName evidence="3">histidine kinase</fullName>
        <ecNumber evidence="3">2.7.13.3</ecNumber>
    </recommendedName>
</protein>
<evidence type="ECO:0000256" key="1">
    <source>
        <dbReference type="ARBA" id="ARBA00000085"/>
    </source>
</evidence>
<organism evidence="20 21">
    <name type="scientific">Shewanella denitrificans (strain OS217 / ATCC BAA-1090 / DSM 15013)</name>
    <dbReference type="NCBI Taxonomy" id="318161"/>
    <lineage>
        <taxon>Bacteria</taxon>
        <taxon>Pseudomonadati</taxon>
        <taxon>Pseudomonadota</taxon>
        <taxon>Gammaproteobacteria</taxon>
        <taxon>Alteromonadales</taxon>
        <taxon>Shewanellaceae</taxon>
        <taxon>Shewanella</taxon>
    </lineage>
</organism>
<evidence type="ECO:0000256" key="3">
    <source>
        <dbReference type="ARBA" id="ARBA00012438"/>
    </source>
</evidence>
<evidence type="ECO:0000256" key="14">
    <source>
        <dbReference type="ARBA" id="ARBA00023306"/>
    </source>
</evidence>
<dbReference type="PROSITE" id="PS50109">
    <property type="entry name" value="HIS_KIN"/>
    <property type="match status" value="1"/>
</dbReference>
<evidence type="ECO:0000259" key="17">
    <source>
        <dbReference type="PROSITE" id="PS50109"/>
    </source>
</evidence>
<keyword evidence="4" id="KW-1003">Cell membrane</keyword>
<dbReference type="CDD" id="cd06225">
    <property type="entry name" value="HAMP"/>
    <property type="match status" value="1"/>
</dbReference>
<feature type="transmembrane region" description="Helical" evidence="16">
    <location>
        <begin position="160"/>
        <end position="186"/>
    </location>
</feature>
<dbReference type="PANTHER" id="PTHR45339:SF1">
    <property type="entry name" value="HYBRID SIGNAL TRANSDUCTION HISTIDINE KINASE J"/>
    <property type="match status" value="1"/>
</dbReference>
<dbReference type="Pfam" id="PF00672">
    <property type="entry name" value="HAMP"/>
    <property type="match status" value="1"/>
</dbReference>
<dbReference type="GO" id="GO:0005524">
    <property type="term" value="F:ATP binding"/>
    <property type="evidence" value="ECO:0007669"/>
    <property type="project" value="UniProtKB-KW"/>
</dbReference>
<dbReference type="Pfam" id="PF00512">
    <property type="entry name" value="HisKA"/>
    <property type="match status" value="1"/>
</dbReference>